<protein>
    <recommendedName>
        <fullName evidence="3">CSN8/PSMD8/EIF3K domain-containing protein</fullName>
    </recommendedName>
</protein>
<evidence type="ECO:0000313" key="1">
    <source>
        <dbReference type="EMBL" id="KAK0513228.1"/>
    </source>
</evidence>
<comment type="caution">
    <text evidence="1">The sequence shown here is derived from an EMBL/GenBank/DDBJ whole genome shotgun (WGS) entry which is preliminary data.</text>
</comment>
<dbReference type="EMBL" id="JAFEKC020000008">
    <property type="protein sequence ID" value="KAK0513228.1"/>
    <property type="molecule type" value="Genomic_DNA"/>
</dbReference>
<evidence type="ECO:0008006" key="3">
    <source>
        <dbReference type="Google" id="ProtNLM"/>
    </source>
</evidence>
<organism evidence="1 2">
    <name type="scientific">Cladonia borealis</name>
    <dbReference type="NCBI Taxonomy" id="184061"/>
    <lineage>
        <taxon>Eukaryota</taxon>
        <taxon>Fungi</taxon>
        <taxon>Dikarya</taxon>
        <taxon>Ascomycota</taxon>
        <taxon>Pezizomycotina</taxon>
        <taxon>Lecanoromycetes</taxon>
        <taxon>OSLEUM clade</taxon>
        <taxon>Lecanoromycetidae</taxon>
        <taxon>Lecanorales</taxon>
        <taxon>Lecanorineae</taxon>
        <taxon>Cladoniaceae</taxon>
        <taxon>Cladonia</taxon>
    </lineage>
</organism>
<dbReference type="PANTHER" id="PTHR39398:SF1">
    <property type="entry name" value="CSN8_PSMD8_EIF3K DOMAIN-CONTAINING PROTEIN"/>
    <property type="match status" value="1"/>
</dbReference>
<name>A0AA39R1N8_9LECA</name>
<evidence type="ECO:0000313" key="2">
    <source>
        <dbReference type="Proteomes" id="UP001166286"/>
    </source>
</evidence>
<gene>
    <name evidence="1" type="ORF">JMJ35_004214</name>
</gene>
<dbReference type="PANTHER" id="PTHR39398">
    <property type="entry name" value="YALI0F14311P"/>
    <property type="match status" value="1"/>
</dbReference>
<sequence>MSRDRAAKSGAAQGQRGNRLKAVNLDPLEAIGFPSKGDDRLLEFRTQEDYYSKVVQRYEDFWTGSGRSLDDAFASLSLDGANLNGYPHVKSGTSNGSNSGSKELSTILMAMRKIREAIVSSARKDTFALRAYVFIIRATILAKHMESYHPALLHLLHTIHPMTHLTTVEYNEFVGYYILDLACRQNDLAAAYRVKSQYKYKDDQVEAVVKALVHGDWFTFWNIGYLVTSHQKRLMEWTEDEVRSRALGCLGKSYLSVDKNYLEKAIHWRWEELVEEKNIGWQLEGDVVIIRRIKGK</sequence>
<dbReference type="AlphaFoldDB" id="A0AA39R1N8"/>
<keyword evidence="2" id="KW-1185">Reference proteome</keyword>
<reference evidence="1" key="1">
    <citation type="submission" date="2023-03" db="EMBL/GenBank/DDBJ databases">
        <title>Complete genome of Cladonia borealis.</title>
        <authorList>
            <person name="Park H."/>
        </authorList>
    </citation>
    <scope>NUCLEOTIDE SEQUENCE</scope>
    <source>
        <strain evidence="1">ANT050790</strain>
    </source>
</reference>
<proteinExistence type="predicted"/>
<accession>A0AA39R1N8</accession>
<dbReference type="Proteomes" id="UP001166286">
    <property type="component" value="Unassembled WGS sequence"/>
</dbReference>